<dbReference type="RefSeq" id="WP_184155132.1">
    <property type="nucleotide sequence ID" value="NZ_JACHKA010000001.1"/>
</dbReference>
<organism evidence="1 2">
    <name type="scientific">Sphingobium lignivorans</name>
    <dbReference type="NCBI Taxonomy" id="2735886"/>
    <lineage>
        <taxon>Bacteria</taxon>
        <taxon>Pseudomonadati</taxon>
        <taxon>Pseudomonadota</taxon>
        <taxon>Alphaproteobacteria</taxon>
        <taxon>Sphingomonadales</taxon>
        <taxon>Sphingomonadaceae</taxon>
        <taxon>Sphingobium</taxon>
    </lineage>
</organism>
<accession>A0ABR6NKH4</accession>
<evidence type="ECO:0000313" key="2">
    <source>
        <dbReference type="Proteomes" id="UP001138540"/>
    </source>
</evidence>
<name>A0ABR6NKH4_9SPHN</name>
<dbReference type="EMBL" id="JACHKA010000001">
    <property type="protein sequence ID" value="MBB5986993.1"/>
    <property type="molecule type" value="Genomic_DNA"/>
</dbReference>
<sequence length="86" mass="9750">MSNETESELDRQVSAKSKEFAEHVRGLASNPSLRDALLRACVSDLVWELYFEFPDSRYALQEELEEMAGAVKASIAEDRLKERQAS</sequence>
<evidence type="ECO:0000313" key="1">
    <source>
        <dbReference type="EMBL" id="MBB5986993.1"/>
    </source>
</evidence>
<reference evidence="1 2" key="1">
    <citation type="submission" date="2020-08" db="EMBL/GenBank/DDBJ databases">
        <title>Exploring microbial biodiversity for novel pathways involved in the catabolism of aromatic compounds derived from lignin.</title>
        <authorList>
            <person name="Elkins J."/>
        </authorList>
    </citation>
    <scope>NUCLEOTIDE SEQUENCE [LARGE SCALE GENOMIC DNA]</scope>
    <source>
        <strain evidence="1 2">B1D3A</strain>
    </source>
</reference>
<protein>
    <submittedName>
        <fullName evidence="1">Uncharacterized protein</fullName>
    </submittedName>
</protein>
<dbReference type="Proteomes" id="UP001138540">
    <property type="component" value="Unassembled WGS sequence"/>
</dbReference>
<keyword evidence="2" id="KW-1185">Reference proteome</keyword>
<proteinExistence type="predicted"/>
<gene>
    <name evidence="1" type="ORF">HNP60_002967</name>
</gene>
<comment type="caution">
    <text evidence="1">The sequence shown here is derived from an EMBL/GenBank/DDBJ whole genome shotgun (WGS) entry which is preliminary data.</text>
</comment>